<protein>
    <recommendedName>
        <fullName evidence="4">RxLR effector protein</fullName>
    </recommendedName>
</protein>
<dbReference type="AlphaFoldDB" id="A0A9X0D4K8"/>
<reference evidence="2" key="1">
    <citation type="submission" date="2023-01" db="EMBL/GenBank/DDBJ databases">
        <title>Genome assembly of the deep-sea coral Lophelia pertusa.</title>
        <authorList>
            <person name="Herrera S."/>
            <person name="Cordes E."/>
        </authorList>
    </citation>
    <scope>NUCLEOTIDE SEQUENCE</scope>
    <source>
        <strain evidence="2">USNM1676648</strain>
        <tissue evidence="2">Polyp</tissue>
    </source>
</reference>
<evidence type="ECO:0000256" key="1">
    <source>
        <dbReference type="SAM" id="SignalP"/>
    </source>
</evidence>
<name>A0A9X0D4K8_9CNID</name>
<feature type="chain" id="PRO_5040954653" description="RxLR effector protein" evidence="1">
    <location>
        <begin position="18"/>
        <end position="113"/>
    </location>
</feature>
<evidence type="ECO:0000313" key="3">
    <source>
        <dbReference type="Proteomes" id="UP001163046"/>
    </source>
</evidence>
<evidence type="ECO:0000313" key="2">
    <source>
        <dbReference type="EMBL" id="KAJ7386306.1"/>
    </source>
</evidence>
<sequence>MYHLITIISTIMFLTLAQDDQRPARIEKLFENPSNLDALKRSLERNPFEVWYFKDKFKSLEDMSLTPKIYNNELVERTTTKDRLQNVMKKALLTRSKTLELRSWVDQYRLAAD</sequence>
<dbReference type="EMBL" id="MU825877">
    <property type="protein sequence ID" value="KAJ7386306.1"/>
    <property type="molecule type" value="Genomic_DNA"/>
</dbReference>
<comment type="caution">
    <text evidence="2">The sequence shown here is derived from an EMBL/GenBank/DDBJ whole genome shotgun (WGS) entry which is preliminary data.</text>
</comment>
<proteinExistence type="predicted"/>
<accession>A0A9X0D4K8</accession>
<gene>
    <name evidence="2" type="ORF">OS493_010712</name>
</gene>
<keyword evidence="1" id="KW-0732">Signal</keyword>
<dbReference type="Proteomes" id="UP001163046">
    <property type="component" value="Unassembled WGS sequence"/>
</dbReference>
<feature type="signal peptide" evidence="1">
    <location>
        <begin position="1"/>
        <end position="17"/>
    </location>
</feature>
<keyword evidence="3" id="KW-1185">Reference proteome</keyword>
<evidence type="ECO:0008006" key="4">
    <source>
        <dbReference type="Google" id="ProtNLM"/>
    </source>
</evidence>
<organism evidence="2 3">
    <name type="scientific">Desmophyllum pertusum</name>
    <dbReference type="NCBI Taxonomy" id="174260"/>
    <lineage>
        <taxon>Eukaryota</taxon>
        <taxon>Metazoa</taxon>
        <taxon>Cnidaria</taxon>
        <taxon>Anthozoa</taxon>
        <taxon>Hexacorallia</taxon>
        <taxon>Scleractinia</taxon>
        <taxon>Caryophylliina</taxon>
        <taxon>Caryophylliidae</taxon>
        <taxon>Desmophyllum</taxon>
    </lineage>
</organism>